<keyword evidence="1" id="KW-0472">Membrane</keyword>
<protein>
    <submittedName>
        <fullName evidence="2">Spore cortex biosynthesis protein YabQ</fullName>
    </submittedName>
</protein>
<keyword evidence="3" id="KW-1185">Reference proteome</keyword>
<keyword evidence="1" id="KW-0812">Transmembrane</keyword>
<comment type="caution">
    <text evidence="2">The sequence shown here is derived from an EMBL/GenBank/DDBJ whole genome shotgun (WGS) entry which is preliminary data.</text>
</comment>
<evidence type="ECO:0000256" key="1">
    <source>
        <dbReference type="SAM" id="Phobius"/>
    </source>
</evidence>
<proteinExistence type="predicted"/>
<sequence>MTLTTQFLTILVMIAGGVYLGAAIETFRRFEVHWKQHKIYAYSIEIGFWLLQTLILFYLLYVVNQGELRFYILLAMLCGYAMYKSVFENIYKRLLERVIKISISIYYFFYRLVHALIVRPIKGLIMFAIAVLLWIWGIVLWIVILLFKIIGYPIKLILVLLWRLIPQKVKKYLSQLAGLFLKIKNIISKWWKKHQK</sequence>
<feature type="transmembrane region" description="Helical" evidence="1">
    <location>
        <begin position="98"/>
        <end position="118"/>
    </location>
</feature>
<dbReference type="Proteomes" id="UP001235343">
    <property type="component" value="Unassembled WGS sequence"/>
</dbReference>
<gene>
    <name evidence="2" type="primary">yabQ</name>
    <name evidence="2" type="ORF">QQS35_08500</name>
</gene>
<dbReference type="Pfam" id="PF09578">
    <property type="entry name" value="Spore_YabQ"/>
    <property type="match status" value="1"/>
</dbReference>
<dbReference type="InterPro" id="IPR019074">
    <property type="entry name" value="YabQ"/>
</dbReference>
<dbReference type="NCBIfam" id="TIGR02893">
    <property type="entry name" value="spore_yabQ"/>
    <property type="match status" value="1"/>
</dbReference>
<feature type="transmembrane region" description="Helical" evidence="1">
    <location>
        <begin position="68"/>
        <end position="86"/>
    </location>
</feature>
<dbReference type="EMBL" id="JASTZU010000028">
    <property type="protein sequence ID" value="MDL4840483.1"/>
    <property type="molecule type" value="Genomic_DNA"/>
</dbReference>
<name>A0ABT7L3N1_9BACI</name>
<keyword evidence="1" id="KW-1133">Transmembrane helix</keyword>
<evidence type="ECO:0000313" key="3">
    <source>
        <dbReference type="Proteomes" id="UP001235343"/>
    </source>
</evidence>
<evidence type="ECO:0000313" key="2">
    <source>
        <dbReference type="EMBL" id="MDL4840483.1"/>
    </source>
</evidence>
<accession>A0ABT7L3N1</accession>
<organism evidence="2 3">
    <name type="scientific">Aquibacillus rhizosphaerae</name>
    <dbReference type="NCBI Taxonomy" id="3051431"/>
    <lineage>
        <taxon>Bacteria</taxon>
        <taxon>Bacillati</taxon>
        <taxon>Bacillota</taxon>
        <taxon>Bacilli</taxon>
        <taxon>Bacillales</taxon>
        <taxon>Bacillaceae</taxon>
        <taxon>Aquibacillus</taxon>
    </lineage>
</organism>
<dbReference type="RefSeq" id="WP_285931540.1">
    <property type="nucleotide sequence ID" value="NZ_JASTZU010000028.1"/>
</dbReference>
<feature type="transmembrane region" description="Helical" evidence="1">
    <location>
        <begin position="124"/>
        <end position="147"/>
    </location>
</feature>
<feature type="transmembrane region" description="Helical" evidence="1">
    <location>
        <begin position="39"/>
        <end position="62"/>
    </location>
</feature>
<reference evidence="2 3" key="1">
    <citation type="submission" date="2023-06" db="EMBL/GenBank/DDBJ databases">
        <title>Aquibacillus rhizosphaerae LR5S19.</title>
        <authorList>
            <person name="Sun J.-Q."/>
        </authorList>
    </citation>
    <scope>NUCLEOTIDE SEQUENCE [LARGE SCALE GENOMIC DNA]</scope>
    <source>
        <strain evidence="2 3">LR5S19</strain>
    </source>
</reference>
<feature type="transmembrane region" description="Helical" evidence="1">
    <location>
        <begin position="6"/>
        <end position="27"/>
    </location>
</feature>